<keyword evidence="7" id="KW-0539">Nucleus</keyword>
<feature type="compositionally biased region" description="Polar residues" evidence="8">
    <location>
        <begin position="15"/>
        <end position="30"/>
    </location>
</feature>
<feature type="compositionally biased region" description="Basic residues" evidence="8">
    <location>
        <begin position="175"/>
        <end position="187"/>
    </location>
</feature>
<evidence type="ECO:0000256" key="2">
    <source>
        <dbReference type="ARBA" id="ARBA00005569"/>
    </source>
</evidence>
<evidence type="ECO:0000256" key="6">
    <source>
        <dbReference type="ARBA" id="ARBA00023010"/>
    </source>
</evidence>
<dbReference type="GO" id="GO:0000972">
    <property type="term" value="P:transcription-dependent tethering of RNA polymerase II gene DNA at nuclear periphery"/>
    <property type="evidence" value="ECO:0007669"/>
    <property type="project" value="TreeGrafter"/>
</dbReference>
<evidence type="ECO:0000256" key="8">
    <source>
        <dbReference type="SAM" id="MobiDB-lite"/>
    </source>
</evidence>
<evidence type="ECO:0000256" key="7">
    <source>
        <dbReference type="ARBA" id="ARBA00023242"/>
    </source>
</evidence>
<sequence length="1277" mass="143025">MEENASDLTHEKSQSSDSRIPSRIPQTVTTFEGVGESRQFGFPQRSANKSPFFRRASRSLEPRSPPKGTFSRKMSQDTSEVELDIWRQSLAETRKGQLAAPQARPSKSEGSNSTQSTPATIGTESVSEPTTEPMEDQETRPESLKTTQADEDAPESSAKAESTEESKENAQPSKNAKKKRNKRKKAAKASTAAKSDIQEEAVSSEEVDNDKSDAANAVEPPEATEEPAQGEEVARKPLQETLEPKEVTFDLAKMTEEDKSPSSETKKDIEGDELPILPAEEEPKQSENAADAPQNSTSQKAEHATAMQPADTKTQPEQDKVKDDSPTQESHSSPSDVPKLNFINMARFLSTSTYPSVSTPSDIMDRDHRPQFERLETQYQPMYTVRADGCLSRNEAHLVRVEGGLPEVVESELERNQGLDTVDIAAYINVSLKYVTVASRGMAYIWKYDKLSPHTPPIMVFTLELPTDGSPQPAHLRVAKQPPYLLLFAPSSSSSIISFMAATSLGQIRYWPNLAMTFGGADSSQYVTSQALIYPDEKIVSLQQEGNSFNALMATSRGRVLRARIGFGHKQGPQIFVEPVQSSDGNLDVLGLLLRPFSNMMRSAFSDNRQIIKIRSTKHWLMNEGQDAEMQFNTLVLGQVQLQGWRMQGGGRDTLLWDVSVIDLAKEAIVRRYPWLEGEDLDVVIHDMDISRFKFPILLASFREMQLIKYVLLEVEINVLRDYGIEPFAGKVIRCLRYEPPERPPQDRSPNLCLPNGGPIAFVCFSNILINTTISYTDDHEDLIHLRVPIICMQTGNDLIWSPEIEAEEDCWVFLAQKPGLLKVTVKSQQNRLSDQESTDAELNPKTRLLKSQLEQVVLYGDFTENPIAYELPDFVQGDLDEAVLSVSHDVLTRVVGPKTIAPKADLSEKMHQERKIVELLRNKGHYSRLKPSTRCRLCSDASKLAAGLALLDYLDEFESFGHLDTSGIFHRVHDFVQNHIQELHVFLQQNSFATYEQEAPSLTTLRDLNDALLAVALGAIRFHEVFKTFYDLPTDDNALDWMMTDQSLTMAQEHFDRTEKGLKANASESGNTGVNRSAANRENASALQRQFCELASFICKLQASKLSGNENKNLLSTQRKEICDRLRNLDQVEAAIGVAEDFHDFELLLDLLHPLPQKEYRKRTDLYLQRYGQPFANVLYNFYWTSGLRYKVLKQPDIFNDLVQTFLQEVVPDNDLAWLHDIKLGMYATVAHQVKELAEASKDGAKRNLYLAISKLAEYAQTGGLNVGSVSSDAAA</sequence>
<dbReference type="InterPro" id="IPR007187">
    <property type="entry name" value="Nucleoporin_Nup133/Nup155_C"/>
</dbReference>
<keyword evidence="4" id="KW-0509">mRNA transport</keyword>
<evidence type="ECO:0000259" key="9">
    <source>
        <dbReference type="Pfam" id="PF03177"/>
    </source>
</evidence>
<comment type="caution">
    <text evidence="10">The sequence shown here is derived from an EMBL/GenBank/DDBJ whole genome shotgun (WGS) entry which is preliminary data.</text>
</comment>
<dbReference type="InterPro" id="IPR037624">
    <property type="entry name" value="Nup133-like"/>
</dbReference>
<dbReference type="GO" id="GO:0016973">
    <property type="term" value="P:poly(A)+ mRNA export from nucleus"/>
    <property type="evidence" value="ECO:0007669"/>
    <property type="project" value="TreeGrafter"/>
</dbReference>
<dbReference type="Gene3D" id="1.20.58.1380">
    <property type="match status" value="1"/>
</dbReference>
<proteinExistence type="inferred from homology"/>
<dbReference type="PANTHER" id="PTHR13405">
    <property type="entry name" value="NUCLEAR PORE COMPLEX PROTEIN NUP133"/>
    <property type="match status" value="1"/>
</dbReference>
<keyword evidence="6" id="KW-0811">Translocation</keyword>
<evidence type="ECO:0000256" key="3">
    <source>
        <dbReference type="ARBA" id="ARBA00022448"/>
    </source>
</evidence>
<feature type="compositionally biased region" description="Basic and acidic residues" evidence="8">
    <location>
        <begin position="314"/>
        <end position="325"/>
    </location>
</feature>
<accession>A0A261XWP1</accession>
<evidence type="ECO:0000256" key="1">
    <source>
        <dbReference type="ARBA" id="ARBA00004259"/>
    </source>
</evidence>
<keyword evidence="3" id="KW-0813">Transport</keyword>
<keyword evidence="11" id="KW-1185">Reference proteome</keyword>
<dbReference type="GO" id="GO:0006606">
    <property type="term" value="P:protein import into nucleus"/>
    <property type="evidence" value="ECO:0007669"/>
    <property type="project" value="TreeGrafter"/>
</dbReference>
<dbReference type="Proteomes" id="UP000242875">
    <property type="component" value="Unassembled WGS sequence"/>
</dbReference>
<evidence type="ECO:0000313" key="11">
    <source>
        <dbReference type="Proteomes" id="UP000242875"/>
    </source>
</evidence>
<feature type="region of interest" description="Disordered" evidence="8">
    <location>
        <begin position="1"/>
        <end position="339"/>
    </location>
</feature>
<feature type="compositionally biased region" description="Polar residues" evidence="8">
    <location>
        <begin position="108"/>
        <end position="130"/>
    </location>
</feature>
<feature type="compositionally biased region" description="Acidic residues" evidence="8">
    <location>
        <begin position="198"/>
        <end position="208"/>
    </location>
</feature>
<name>A0A261XWP1_9FUNG</name>
<evidence type="ECO:0000256" key="4">
    <source>
        <dbReference type="ARBA" id="ARBA00022816"/>
    </source>
</evidence>
<protein>
    <recommendedName>
        <fullName evidence="9">Nucleoporin Nup133/Nup155-like C-terminal domain-containing protein</fullName>
    </recommendedName>
</protein>
<dbReference type="InterPro" id="IPR015943">
    <property type="entry name" value="WD40/YVTN_repeat-like_dom_sf"/>
</dbReference>
<evidence type="ECO:0000313" key="10">
    <source>
        <dbReference type="EMBL" id="OZJ02777.1"/>
    </source>
</evidence>
<dbReference type="SUPFAM" id="SSF117289">
    <property type="entry name" value="Nucleoporin domain"/>
    <property type="match status" value="1"/>
</dbReference>
<dbReference type="OrthoDB" id="103454at2759"/>
<reference evidence="10 11" key="1">
    <citation type="journal article" date="2017" name="Mycologia">
        <title>Bifiguratus adelaidae, gen. et sp. nov., a new member of Mucoromycotina in endophytic and soil-dwelling habitats.</title>
        <authorList>
            <person name="Torres-Cruz T.J."/>
            <person name="Billingsley Tobias T.L."/>
            <person name="Almatruk M."/>
            <person name="Hesse C."/>
            <person name="Kuske C.R."/>
            <person name="Desiro A."/>
            <person name="Benucci G.M."/>
            <person name="Bonito G."/>
            <person name="Stajich J.E."/>
            <person name="Dunlap C."/>
            <person name="Arnold A.E."/>
            <person name="Porras-Alfaro A."/>
        </authorList>
    </citation>
    <scope>NUCLEOTIDE SEQUENCE [LARGE SCALE GENOMIC DNA]</scope>
    <source>
        <strain evidence="10 11">AZ0501</strain>
    </source>
</reference>
<comment type="subcellular location">
    <subcellularLocation>
        <location evidence="1">Nucleus envelope</location>
    </subcellularLocation>
</comment>
<gene>
    <name evidence="10" type="ORF">BZG36_03486</name>
</gene>
<feature type="domain" description="Nucleoporin Nup133/Nup155-like C-terminal" evidence="9">
    <location>
        <begin position="1130"/>
        <end position="1262"/>
    </location>
</feature>
<dbReference type="EMBL" id="MVBO01000126">
    <property type="protein sequence ID" value="OZJ02777.1"/>
    <property type="molecule type" value="Genomic_DNA"/>
</dbReference>
<dbReference type="Gene3D" id="2.130.10.10">
    <property type="entry name" value="YVTN repeat-like/Quinoprotein amine dehydrogenase"/>
    <property type="match status" value="1"/>
</dbReference>
<organism evidence="10 11">
    <name type="scientific">Bifiguratus adelaidae</name>
    <dbReference type="NCBI Taxonomy" id="1938954"/>
    <lineage>
        <taxon>Eukaryota</taxon>
        <taxon>Fungi</taxon>
        <taxon>Fungi incertae sedis</taxon>
        <taxon>Mucoromycota</taxon>
        <taxon>Mucoromycotina</taxon>
        <taxon>Endogonomycetes</taxon>
        <taxon>Endogonales</taxon>
        <taxon>Endogonales incertae sedis</taxon>
        <taxon>Bifiguratus</taxon>
    </lineage>
</organism>
<dbReference type="Pfam" id="PF03177">
    <property type="entry name" value="Nucleoporin_C"/>
    <property type="match status" value="1"/>
</dbReference>
<dbReference type="PANTHER" id="PTHR13405:SF11">
    <property type="entry name" value="NUCLEAR PORE COMPLEX PROTEIN NUP133"/>
    <property type="match status" value="1"/>
</dbReference>
<dbReference type="AlphaFoldDB" id="A0A261XWP1"/>
<feature type="compositionally biased region" description="Basic and acidic residues" evidence="8">
    <location>
        <begin position="232"/>
        <end position="269"/>
    </location>
</feature>
<comment type="similarity">
    <text evidence="2">Belongs to the nucleoporin Nup133 family.</text>
</comment>
<keyword evidence="5" id="KW-0653">Protein transport</keyword>
<dbReference type="GO" id="GO:0031080">
    <property type="term" value="C:nuclear pore outer ring"/>
    <property type="evidence" value="ECO:0007669"/>
    <property type="project" value="TreeGrafter"/>
</dbReference>
<dbReference type="GO" id="GO:0017056">
    <property type="term" value="F:structural constituent of nuclear pore"/>
    <property type="evidence" value="ECO:0007669"/>
    <property type="project" value="InterPro"/>
</dbReference>
<evidence type="ECO:0000256" key="5">
    <source>
        <dbReference type="ARBA" id="ARBA00022927"/>
    </source>
</evidence>